<feature type="transmembrane region" description="Helical" evidence="1">
    <location>
        <begin position="52"/>
        <end position="74"/>
    </location>
</feature>
<name>A0ABX1ZGY7_9BACL</name>
<evidence type="ECO:0000313" key="3">
    <source>
        <dbReference type="Proteomes" id="UP000618579"/>
    </source>
</evidence>
<protein>
    <submittedName>
        <fullName evidence="2">Uncharacterized protein</fullName>
    </submittedName>
</protein>
<keyword evidence="1" id="KW-0812">Transmembrane</keyword>
<proteinExistence type="predicted"/>
<gene>
    <name evidence="2" type="ORF">GC097_01345</name>
</gene>
<organism evidence="2 3">
    <name type="scientific">Paenibacillus planticolens</name>
    <dbReference type="NCBI Taxonomy" id="2654976"/>
    <lineage>
        <taxon>Bacteria</taxon>
        <taxon>Bacillati</taxon>
        <taxon>Bacillota</taxon>
        <taxon>Bacilli</taxon>
        <taxon>Bacillales</taxon>
        <taxon>Paenibacillaceae</taxon>
        <taxon>Paenibacillus</taxon>
    </lineage>
</organism>
<keyword evidence="3" id="KW-1185">Reference proteome</keyword>
<reference evidence="2 3" key="1">
    <citation type="submission" date="2019-10" db="EMBL/GenBank/DDBJ databases">
        <title>Description of Paenibacillus pedi sp. nov.</title>
        <authorList>
            <person name="Carlier A."/>
            <person name="Qi S."/>
        </authorList>
    </citation>
    <scope>NUCLEOTIDE SEQUENCE [LARGE SCALE GENOMIC DNA]</scope>
    <source>
        <strain evidence="2 3">LMG 31457</strain>
    </source>
</reference>
<sequence length="82" mass="9096">MDLDSKYLKYFVFIGMGIYHSYKGLKGLLIGEITLGSRSGGTFSPILYPDSISISLLLLIPGLIFTFLGVRGLIKLLINRKK</sequence>
<comment type="caution">
    <text evidence="2">The sequence shown here is derived from an EMBL/GenBank/DDBJ whole genome shotgun (WGS) entry which is preliminary data.</text>
</comment>
<keyword evidence="1" id="KW-1133">Transmembrane helix</keyword>
<dbReference type="EMBL" id="WHNZ01000007">
    <property type="protein sequence ID" value="NOU98672.1"/>
    <property type="molecule type" value="Genomic_DNA"/>
</dbReference>
<evidence type="ECO:0000313" key="2">
    <source>
        <dbReference type="EMBL" id="NOU98672.1"/>
    </source>
</evidence>
<dbReference type="RefSeq" id="WP_171681553.1">
    <property type="nucleotide sequence ID" value="NZ_WHNZ01000007.1"/>
</dbReference>
<keyword evidence="1" id="KW-0472">Membrane</keyword>
<evidence type="ECO:0000256" key="1">
    <source>
        <dbReference type="SAM" id="Phobius"/>
    </source>
</evidence>
<dbReference type="Proteomes" id="UP000618579">
    <property type="component" value="Unassembled WGS sequence"/>
</dbReference>
<accession>A0ABX1ZGY7</accession>